<dbReference type="AlphaFoldDB" id="D5GDR7"/>
<reference evidence="2 3" key="1">
    <citation type="journal article" date="2010" name="Nature">
        <title>Perigord black truffle genome uncovers evolutionary origins and mechanisms of symbiosis.</title>
        <authorList>
            <person name="Martin F."/>
            <person name="Kohler A."/>
            <person name="Murat C."/>
            <person name="Balestrini R."/>
            <person name="Coutinho P.M."/>
            <person name="Jaillon O."/>
            <person name="Montanini B."/>
            <person name="Morin E."/>
            <person name="Noel B."/>
            <person name="Percudani R."/>
            <person name="Porcel B."/>
            <person name="Rubini A."/>
            <person name="Amicucci A."/>
            <person name="Amselem J."/>
            <person name="Anthouard V."/>
            <person name="Arcioni S."/>
            <person name="Artiguenave F."/>
            <person name="Aury J.M."/>
            <person name="Ballario P."/>
            <person name="Bolchi A."/>
            <person name="Brenna A."/>
            <person name="Brun A."/>
            <person name="Buee M."/>
            <person name="Cantarel B."/>
            <person name="Chevalier G."/>
            <person name="Couloux A."/>
            <person name="Da Silva C."/>
            <person name="Denoeud F."/>
            <person name="Duplessis S."/>
            <person name="Ghignone S."/>
            <person name="Hilselberger B."/>
            <person name="Iotti M."/>
            <person name="Marcais B."/>
            <person name="Mello A."/>
            <person name="Miranda M."/>
            <person name="Pacioni G."/>
            <person name="Quesneville H."/>
            <person name="Riccioni C."/>
            <person name="Ruotolo R."/>
            <person name="Splivallo R."/>
            <person name="Stocchi V."/>
            <person name="Tisserant E."/>
            <person name="Viscomi A.R."/>
            <person name="Zambonelli A."/>
            <person name="Zampieri E."/>
            <person name="Henrissat B."/>
            <person name="Lebrun M.H."/>
            <person name="Paolocci F."/>
            <person name="Bonfante P."/>
            <person name="Ottonello S."/>
            <person name="Wincker P."/>
        </authorList>
    </citation>
    <scope>NUCLEOTIDE SEQUENCE [LARGE SCALE GENOMIC DNA]</scope>
    <source>
        <strain evidence="2 3">Mel28</strain>
    </source>
</reference>
<evidence type="ECO:0000313" key="3">
    <source>
        <dbReference type="Proteomes" id="UP000006911"/>
    </source>
</evidence>
<proteinExistence type="predicted"/>
<name>D5GDR7_TUBMM</name>
<dbReference type="InParanoid" id="D5GDR7"/>
<keyword evidence="3" id="KW-1185">Reference proteome</keyword>
<dbReference type="Proteomes" id="UP000006911">
    <property type="component" value="Unassembled WGS sequence"/>
</dbReference>
<feature type="region of interest" description="Disordered" evidence="1">
    <location>
        <begin position="20"/>
        <end position="41"/>
    </location>
</feature>
<dbReference type="HOGENOM" id="CLU_1273072_0_0_1"/>
<dbReference type="GeneID" id="9181665"/>
<dbReference type="RefSeq" id="XP_002838469.1">
    <property type="nucleotide sequence ID" value="XM_002838423.1"/>
</dbReference>
<gene>
    <name evidence="2" type="ORF">GSTUM_00006240001</name>
</gene>
<feature type="compositionally biased region" description="Polar residues" evidence="1">
    <location>
        <begin position="26"/>
        <end position="40"/>
    </location>
</feature>
<dbReference type="KEGG" id="tml:GSTUM_00006240001"/>
<protein>
    <submittedName>
        <fullName evidence="2">(Perigord truffle) hypothetical protein</fullName>
    </submittedName>
</protein>
<sequence>MIPTMLRNVRLRGYIADAKLPPRPSDLQQDRNFPNSTSKDFWTRPLDKPSLEVSINIASLQLIVAAGLYVMPSILRSSTDVNAGADRMAADPNSPRGRRLRISEPLRLQGLSHSTKPQHFPLTFTDRSTREDIIMFFQQIPEGMIRHADFHEYYPKYDGLSRSKRMWKFEALWESCTIWLPQYGAYILNPACLPGKDASMFTPPSPPHFSGNSLLLN</sequence>
<accession>D5GDR7</accession>
<organism evidence="2 3">
    <name type="scientific">Tuber melanosporum (strain Mel28)</name>
    <name type="common">Perigord black truffle</name>
    <dbReference type="NCBI Taxonomy" id="656061"/>
    <lineage>
        <taxon>Eukaryota</taxon>
        <taxon>Fungi</taxon>
        <taxon>Dikarya</taxon>
        <taxon>Ascomycota</taxon>
        <taxon>Pezizomycotina</taxon>
        <taxon>Pezizomycetes</taxon>
        <taxon>Pezizales</taxon>
        <taxon>Tuberaceae</taxon>
        <taxon>Tuber</taxon>
    </lineage>
</organism>
<evidence type="ECO:0000313" key="2">
    <source>
        <dbReference type="EMBL" id="CAZ82660.1"/>
    </source>
</evidence>
<evidence type="ECO:0000256" key="1">
    <source>
        <dbReference type="SAM" id="MobiDB-lite"/>
    </source>
</evidence>
<dbReference type="EMBL" id="FN430153">
    <property type="protein sequence ID" value="CAZ82660.1"/>
    <property type="molecule type" value="Genomic_DNA"/>
</dbReference>